<comment type="caution">
    <text evidence="4">The sequence shown here is derived from an EMBL/GenBank/DDBJ whole genome shotgun (WGS) entry which is preliminary data.</text>
</comment>
<dbReference type="Proteomes" id="UP000216308">
    <property type="component" value="Unassembled WGS sequence"/>
</dbReference>
<evidence type="ECO:0000313" key="4">
    <source>
        <dbReference type="EMBL" id="OYR56775.1"/>
    </source>
</evidence>
<dbReference type="RefSeq" id="WP_094531645.1">
    <property type="nucleotide sequence ID" value="NZ_NHPJ01000079.1"/>
</dbReference>
<feature type="domain" description="DUF7344" evidence="3">
    <location>
        <begin position="36"/>
        <end position="114"/>
    </location>
</feature>
<name>A0A256IJR5_9EURY</name>
<keyword evidence="2" id="KW-0472">Membrane</keyword>
<reference evidence="4 5" key="1">
    <citation type="journal article" date="2014" name="Front. Microbiol.">
        <title>Population and genomic analysis of the genus Halorubrum.</title>
        <authorList>
            <person name="Fullmer M.S."/>
            <person name="Soucy S.M."/>
            <person name="Swithers K.S."/>
            <person name="Makkay A.M."/>
            <person name="Wheeler R."/>
            <person name="Ventosa A."/>
            <person name="Gogarten J.P."/>
            <person name="Papke R.T."/>
        </authorList>
    </citation>
    <scope>NUCLEOTIDE SEQUENCE [LARGE SCALE GENOMIC DNA]</scope>
    <source>
        <strain evidence="4 5">Cb34</strain>
    </source>
</reference>
<evidence type="ECO:0000256" key="2">
    <source>
        <dbReference type="SAM" id="Phobius"/>
    </source>
</evidence>
<organism evidence="4 5">
    <name type="scientific">Halorubrum halodurans</name>
    <dbReference type="NCBI Taxonomy" id="1383851"/>
    <lineage>
        <taxon>Archaea</taxon>
        <taxon>Methanobacteriati</taxon>
        <taxon>Methanobacteriota</taxon>
        <taxon>Stenosarchaea group</taxon>
        <taxon>Halobacteria</taxon>
        <taxon>Halobacteriales</taxon>
        <taxon>Haloferacaceae</taxon>
        <taxon>Halorubrum</taxon>
    </lineage>
</organism>
<proteinExistence type="predicted"/>
<protein>
    <recommendedName>
        <fullName evidence="3">DUF7344 domain-containing protein</fullName>
    </recommendedName>
</protein>
<feature type="transmembrane region" description="Helical" evidence="2">
    <location>
        <begin position="141"/>
        <end position="159"/>
    </location>
</feature>
<dbReference type="InterPro" id="IPR055768">
    <property type="entry name" value="DUF7344"/>
</dbReference>
<keyword evidence="2" id="KW-1133">Transmembrane helix</keyword>
<evidence type="ECO:0000256" key="1">
    <source>
        <dbReference type="SAM" id="MobiDB-lite"/>
    </source>
</evidence>
<feature type="transmembrane region" description="Helical" evidence="2">
    <location>
        <begin position="165"/>
        <end position="188"/>
    </location>
</feature>
<dbReference type="OrthoDB" id="331021at2157"/>
<dbReference type="AlphaFoldDB" id="A0A256IJR5"/>
<feature type="region of interest" description="Disordered" evidence="1">
    <location>
        <begin position="1"/>
        <end position="30"/>
    </location>
</feature>
<keyword evidence="2" id="KW-0812">Transmembrane</keyword>
<evidence type="ECO:0000313" key="5">
    <source>
        <dbReference type="Proteomes" id="UP000216308"/>
    </source>
</evidence>
<dbReference type="EMBL" id="NHPJ01000079">
    <property type="protein sequence ID" value="OYR56775.1"/>
    <property type="molecule type" value="Genomic_DNA"/>
</dbReference>
<accession>A0A256IJR5</accession>
<sequence length="203" mass="22559">MGGHTELEAGEETASPPDVRSSGTAGSERPTRDEIFEVLCNERRRYVLRYLRESSADRLQIGDMVETIAAWENDKPVVDVEYADRKRVYTALRQTHLPKLDEAGVIEYDSRRGEFRPTDGMADVELYLDYVPEDEISWGEYYLGLSLIAGVLSLAAAFVGTRFGVVSVSTAAVVVVAAFLVSSGVHVYHARRNVLDQPPLEHP</sequence>
<dbReference type="Pfam" id="PF24035">
    <property type="entry name" value="DUF7344"/>
    <property type="match status" value="1"/>
</dbReference>
<evidence type="ECO:0000259" key="3">
    <source>
        <dbReference type="Pfam" id="PF24035"/>
    </source>
</evidence>
<gene>
    <name evidence="4" type="ORF">DJ70_07670</name>
</gene>
<keyword evidence="5" id="KW-1185">Reference proteome</keyword>